<dbReference type="OrthoDB" id="4850552at2759"/>
<protein>
    <submittedName>
        <fullName evidence="2">Uncharacterized protein</fullName>
    </submittedName>
</protein>
<proteinExistence type="predicted"/>
<evidence type="ECO:0000313" key="3">
    <source>
        <dbReference type="Proteomes" id="UP000639643"/>
    </source>
</evidence>
<accession>A0A8H6NEN3</accession>
<evidence type="ECO:0000313" key="2">
    <source>
        <dbReference type="EMBL" id="KAF6830088.1"/>
    </source>
</evidence>
<organism evidence="2 3">
    <name type="scientific">Colletotrichum musicola</name>
    <dbReference type="NCBI Taxonomy" id="2175873"/>
    <lineage>
        <taxon>Eukaryota</taxon>
        <taxon>Fungi</taxon>
        <taxon>Dikarya</taxon>
        <taxon>Ascomycota</taxon>
        <taxon>Pezizomycotina</taxon>
        <taxon>Sordariomycetes</taxon>
        <taxon>Hypocreomycetidae</taxon>
        <taxon>Glomerellales</taxon>
        <taxon>Glomerellaceae</taxon>
        <taxon>Colletotrichum</taxon>
        <taxon>Colletotrichum orchidearum species complex</taxon>
    </lineage>
</organism>
<keyword evidence="1" id="KW-1133">Transmembrane helix</keyword>
<keyword evidence="1" id="KW-0472">Membrane</keyword>
<reference evidence="2" key="1">
    <citation type="journal article" date="2020" name="Phytopathology">
        <title>Genome Sequence Resources of Colletotrichum truncatum, C. plurivorum, C. musicola, and C. sojae: Four Species Pathogenic to Soybean (Glycine max).</title>
        <authorList>
            <person name="Rogerio F."/>
            <person name="Boufleur T.R."/>
            <person name="Ciampi-Guillardi M."/>
            <person name="Sukno S.A."/>
            <person name="Thon M.R."/>
            <person name="Massola Junior N.S."/>
            <person name="Baroncelli R."/>
        </authorList>
    </citation>
    <scope>NUCLEOTIDE SEQUENCE</scope>
    <source>
        <strain evidence="2">LFN0074</strain>
    </source>
</reference>
<dbReference type="AlphaFoldDB" id="A0A8H6NEN3"/>
<dbReference type="Proteomes" id="UP000639643">
    <property type="component" value="Unassembled WGS sequence"/>
</dbReference>
<sequence>MSAVVAIFNVVFFFVRQIISFFYVGTATSAVLSVFFLGLPFGRQLEGMMRLAYHIMRMELGRPYASFPTGGGPVRRSS</sequence>
<keyword evidence="1" id="KW-0812">Transmembrane</keyword>
<gene>
    <name evidence="2" type="ORF">CMUS01_07893</name>
</gene>
<name>A0A8H6NEN3_9PEZI</name>
<comment type="caution">
    <text evidence="2">The sequence shown here is derived from an EMBL/GenBank/DDBJ whole genome shotgun (WGS) entry which is preliminary data.</text>
</comment>
<evidence type="ECO:0000256" key="1">
    <source>
        <dbReference type="SAM" id="Phobius"/>
    </source>
</evidence>
<dbReference type="EMBL" id="WIGM01000293">
    <property type="protein sequence ID" value="KAF6830088.1"/>
    <property type="molecule type" value="Genomic_DNA"/>
</dbReference>
<feature type="transmembrane region" description="Helical" evidence="1">
    <location>
        <begin position="20"/>
        <end position="41"/>
    </location>
</feature>
<keyword evidence="3" id="KW-1185">Reference proteome</keyword>